<dbReference type="AlphaFoldDB" id="A0A848N0V2"/>
<accession>A0A848N0V2</accession>
<evidence type="ECO:0000313" key="1">
    <source>
        <dbReference type="EMBL" id="NMP59559.1"/>
    </source>
</evidence>
<name>A0A848N0V2_ENTMU</name>
<protein>
    <submittedName>
        <fullName evidence="1">Uncharacterized protein</fullName>
    </submittedName>
</protein>
<dbReference type="RefSeq" id="WP_169059097.1">
    <property type="nucleotide sequence ID" value="NZ_JABCAG010000061.1"/>
</dbReference>
<organism evidence="1 2">
    <name type="scientific">Enterococcus mundtii</name>
    <dbReference type="NCBI Taxonomy" id="53346"/>
    <lineage>
        <taxon>Bacteria</taxon>
        <taxon>Bacillati</taxon>
        <taxon>Bacillota</taxon>
        <taxon>Bacilli</taxon>
        <taxon>Lactobacillales</taxon>
        <taxon>Enterococcaceae</taxon>
        <taxon>Enterococcus</taxon>
    </lineage>
</organism>
<evidence type="ECO:0000313" key="2">
    <source>
        <dbReference type="Proteomes" id="UP000557857"/>
    </source>
</evidence>
<comment type="caution">
    <text evidence="1">The sequence shown here is derived from an EMBL/GenBank/DDBJ whole genome shotgun (WGS) entry which is preliminary data.</text>
</comment>
<proteinExistence type="predicted"/>
<sequence>MYTIKSAKEKYLVFKNEKKIAEFLTRKEAESYLDTLTAYPEKISFEPKGNIIHV</sequence>
<gene>
    <name evidence="1" type="ORF">HI921_14015</name>
</gene>
<dbReference type="EMBL" id="JABCAG010000061">
    <property type="protein sequence ID" value="NMP59559.1"/>
    <property type="molecule type" value="Genomic_DNA"/>
</dbReference>
<reference evidence="1 2" key="1">
    <citation type="submission" date="2020-04" db="EMBL/GenBank/DDBJ databases">
        <authorList>
            <person name="Abaymova A."/>
            <person name="Teymurazov M."/>
            <person name="Tazyna O."/>
            <person name="Chatushin Y."/>
            <person name="Svetoch E."/>
            <person name="Pereligyn V."/>
            <person name="Pohylenko V."/>
            <person name="Platonov M."/>
            <person name="Kartsev N."/>
            <person name="Skryabin Y."/>
            <person name="Sizova A."/>
            <person name="Solomentsev V."/>
            <person name="Kislichkina A."/>
            <person name="Bogun A."/>
        </authorList>
    </citation>
    <scope>NUCLEOTIDE SEQUENCE [LARGE SCALE GENOMIC DNA]</scope>
    <source>
        <strain evidence="2">SCPM-O-B-8398 (E28)</strain>
    </source>
</reference>
<dbReference type="Proteomes" id="UP000557857">
    <property type="component" value="Unassembled WGS sequence"/>
</dbReference>